<proteinExistence type="predicted"/>
<keyword evidence="2" id="KW-1185">Reference proteome</keyword>
<protein>
    <submittedName>
        <fullName evidence="1">DUF29 domain-containing protein</fullName>
    </submittedName>
</protein>
<evidence type="ECO:0000313" key="1">
    <source>
        <dbReference type="EMBL" id="MCJ2543090.1"/>
    </source>
</evidence>
<gene>
    <name evidence="1" type="ORF">JX360_09255</name>
</gene>
<reference evidence="1" key="1">
    <citation type="submission" date="2021-02" db="EMBL/GenBank/DDBJ databases">
        <title>The CRISPR/cas machinery reduction and long-range gene transfer in the hot spring cyanobacterium Synechococcus.</title>
        <authorList>
            <person name="Dvorak P."/>
            <person name="Jahodarova E."/>
            <person name="Hasler P."/>
            <person name="Poulickova A."/>
        </authorList>
    </citation>
    <scope>NUCLEOTIDE SEQUENCE</scope>
    <source>
        <strain evidence="1">Rupite</strain>
    </source>
</reference>
<name>A0ABT0CBE0_THEVL</name>
<evidence type="ECO:0000313" key="2">
    <source>
        <dbReference type="Proteomes" id="UP000830835"/>
    </source>
</evidence>
<dbReference type="PANTHER" id="PTHR34235">
    <property type="entry name" value="SLR1203 PROTEIN-RELATED"/>
    <property type="match status" value="1"/>
</dbReference>
<dbReference type="EMBL" id="JAFIRA010000021">
    <property type="protein sequence ID" value="MCJ2543090.1"/>
    <property type="molecule type" value="Genomic_DNA"/>
</dbReference>
<accession>A0ABT0CBE0</accession>
<comment type="caution">
    <text evidence="1">The sequence shown here is derived from an EMBL/GenBank/DDBJ whole genome shotgun (WGS) entry which is preliminary data.</text>
</comment>
<dbReference type="Gene3D" id="1.20.1220.20">
    <property type="entry name" value="Uncharcterised protein PF01724"/>
    <property type="match status" value="1"/>
</dbReference>
<sequence>MTAQTSLYDQDYYLWSQKMANLLRSQQWDQLDIDNIAEEIESLGKSDRRSLKSNLIVLIMHLLKWQYQPEKRTNSWKVTIREHRQRVKDLLQDSPSLKSFMEENLETIYRLSCDQAVDETGLATSHFPQTCPYTPDQVLDEGFLPNGT</sequence>
<dbReference type="RefSeq" id="WP_244350368.1">
    <property type="nucleotide sequence ID" value="NZ_JAFIRA010000021.1"/>
</dbReference>
<organism evidence="1 2">
    <name type="scientific">Thermostichus vulcanus str. 'Rupite'</name>
    <dbReference type="NCBI Taxonomy" id="2813851"/>
    <lineage>
        <taxon>Bacteria</taxon>
        <taxon>Bacillati</taxon>
        <taxon>Cyanobacteriota</taxon>
        <taxon>Cyanophyceae</taxon>
        <taxon>Thermostichales</taxon>
        <taxon>Thermostichaceae</taxon>
        <taxon>Thermostichus</taxon>
    </lineage>
</organism>
<dbReference type="Pfam" id="PF01724">
    <property type="entry name" value="DUF29"/>
    <property type="match status" value="1"/>
</dbReference>
<dbReference type="InterPro" id="IPR002636">
    <property type="entry name" value="DUF29"/>
</dbReference>
<dbReference type="Proteomes" id="UP000830835">
    <property type="component" value="Unassembled WGS sequence"/>
</dbReference>